<evidence type="ECO:0000259" key="13">
    <source>
        <dbReference type="PROSITE" id="PS50262"/>
    </source>
</evidence>
<dbReference type="PROSITE" id="PS00237">
    <property type="entry name" value="G_PROTEIN_RECEP_F1_1"/>
    <property type="match status" value="1"/>
</dbReference>
<evidence type="ECO:0000256" key="4">
    <source>
        <dbReference type="ARBA" id="ARBA00022606"/>
    </source>
</evidence>
<keyword evidence="4 12" id="KW-0716">Sensory transduction</keyword>
<dbReference type="InterPro" id="IPR017452">
    <property type="entry name" value="GPCR_Rhodpsn_7TM"/>
</dbReference>
<evidence type="ECO:0000256" key="6">
    <source>
        <dbReference type="ARBA" id="ARBA00022725"/>
    </source>
</evidence>
<dbReference type="GeneTree" id="ENSGT01150000286940"/>
<comment type="similarity">
    <text evidence="11">Belongs to the G-protein coupled receptor 1 family.</text>
</comment>
<feature type="transmembrane region" description="Helical" evidence="12">
    <location>
        <begin position="279"/>
        <end position="302"/>
    </location>
</feature>
<comment type="function">
    <text evidence="1">Odorant receptor.</text>
</comment>
<feature type="transmembrane region" description="Helical" evidence="12">
    <location>
        <begin position="141"/>
        <end position="162"/>
    </location>
</feature>
<dbReference type="InterPro" id="IPR050402">
    <property type="entry name" value="OR51/52/56-like"/>
</dbReference>
<dbReference type="GO" id="GO:0004930">
    <property type="term" value="F:G protein-coupled receptor activity"/>
    <property type="evidence" value="ECO:0007669"/>
    <property type="project" value="UniProtKB-KW"/>
</dbReference>
<comment type="function">
    <text evidence="2">Putative odorant or sperm cell receptor.</text>
</comment>
<keyword evidence="6 12" id="KW-0552">Olfaction</keyword>
<dbReference type="Pfam" id="PF13853">
    <property type="entry name" value="7tm_4"/>
    <property type="match status" value="1"/>
</dbReference>
<feature type="transmembrane region" description="Helical" evidence="12">
    <location>
        <begin position="67"/>
        <end position="90"/>
    </location>
</feature>
<keyword evidence="9 12" id="KW-0472">Membrane</keyword>
<dbReference type="GO" id="GO:0005886">
    <property type="term" value="C:plasma membrane"/>
    <property type="evidence" value="ECO:0007669"/>
    <property type="project" value="UniProtKB-SubCell"/>
</dbReference>
<dbReference type="InterPro" id="IPR000725">
    <property type="entry name" value="Olfact_rcpt"/>
</dbReference>
<evidence type="ECO:0000256" key="12">
    <source>
        <dbReference type="RuleBase" id="RU363047"/>
    </source>
</evidence>
<comment type="subcellular location">
    <subcellularLocation>
        <location evidence="12">Cell membrane</location>
        <topology evidence="12">Multi-pass membrane protein</topology>
    </subcellularLocation>
    <subcellularLocation>
        <location evidence="3">Membrane</location>
        <topology evidence="3">Multi-pass membrane protein</topology>
    </subcellularLocation>
</comment>
<keyword evidence="5 11" id="KW-0812">Transmembrane</keyword>
<keyword evidence="11" id="KW-0675">Receptor</keyword>
<keyword evidence="12" id="KW-1003">Cell membrane</keyword>
<protein>
    <recommendedName>
        <fullName evidence="12">Olfactory receptor</fullName>
    </recommendedName>
</protein>
<feature type="transmembrane region" description="Helical" evidence="12">
    <location>
        <begin position="238"/>
        <end position="267"/>
    </location>
</feature>
<evidence type="ECO:0000256" key="5">
    <source>
        <dbReference type="ARBA" id="ARBA00022692"/>
    </source>
</evidence>
<sequence>MAKISLLFSKIFSLILEDQKTKNEKHTNIYKLFNDYNSLIMLMLNQTDLTPVSFILNGIPGLEDMHVWISFPFCSMYAVAVIGNCGLLYLIYHEDSLHRSMYYFLAMLSLTDLVMCTTTIPKALCIFWFHLKEISFNECLVQMFFIYTSTGMESGVLMLMALDRYVAICYPLRYSTILTNPVIAKVGLATFLRVVLLITPLTFIIKRLPYCRGNILYHTYCDHMSVAKLSCGNIKVNVIYGLMVALLIGGFDILCITISYTMILRAVVSLSSADARQKAFSTCTAHICAIVFSYSPAFFSFFSHRFGGHTIPPSCHIIVANVYLLLPPTMNPIVYGVKTKQIRDCVIKILLCSKDLKSHST</sequence>
<reference evidence="14" key="1">
    <citation type="submission" date="2019-03" db="UniProtKB">
        <authorList>
            <consortium name="Ensembl"/>
        </authorList>
    </citation>
    <scope>IDENTIFICATION</scope>
</reference>
<evidence type="ECO:0000256" key="7">
    <source>
        <dbReference type="ARBA" id="ARBA00022989"/>
    </source>
</evidence>
<evidence type="ECO:0000256" key="3">
    <source>
        <dbReference type="ARBA" id="ARBA00004141"/>
    </source>
</evidence>
<feature type="transmembrane region" description="Helical" evidence="12">
    <location>
        <begin position="102"/>
        <end position="129"/>
    </location>
</feature>
<dbReference type="PANTHER" id="PTHR26450">
    <property type="entry name" value="OLFACTORY RECEPTOR 56B1-RELATED"/>
    <property type="match status" value="1"/>
</dbReference>
<dbReference type="SUPFAM" id="SSF81321">
    <property type="entry name" value="Family A G protein-coupled receptor-like"/>
    <property type="match status" value="1"/>
</dbReference>
<accession>A0A452VKC6</accession>
<evidence type="ECO:0000313" key="14">
    <source>
        <dbReference type="Ensembl" id="ENSUMAP00000034205"/>
    </source>
</evidence>
<dbReference type="FunFam" id="1.20.1070.10:FF:000006">
    <property type="entry name" value="Olfactory receptor"/>
    <property type="match status" value="1"/>
</dbReference>
<dbReference type="GO" id="GO:0004984">
    <property type="term" value="F:olfactory receptor activity"/>
    <property type="evidence" value="ECO:0007669"/>
    <property type="project" value="InterPro"/>
</dbReference>
<feature type="domain" description="G-protein coupled receptors family 1 profile" evidence="13">
    <location>
        <begin position="83"/>
        <end position="335"/>
    </location>
</feature>
<evidence type="ECO:0000256" key="8">
    <source>
        <dbReference type="ARBA" id="ARBA00023040"/>
    </source>
</evidence>
<dbReference type="Gene3D" id="1.20.1070.10">
    <property type="entry name" value="Rhodopsin 7-helix transmembrane proteins"/>
    <property type="match status" value="1"/>
</dbReference>
<evidence type="ECO:0000256" key="10">
    <source>
        <dbReference type="ARBA" id="ARBA00023224"/>
    </source>
</evidence>
<organism evidence="14">
    <name type="scientific">Ursus maritimus</name>
    <name type="common">Polar bear</name>
    <name type="synonym">Thalarctos maritimus</name>
    <dbReference type="NCBI Taxonomy" id="29073"/>
    <lineage>
        <taxon>Eukaryota</taxon>
        <taxon>Metazoa</taxon>
        <taxon>Chordata</taxon>
        <taxon>Craniata</taxon>
        <taxon>Vertebrata</taxon>
        <taxon>Euteleostomi</taxon>
        <taxon>Mammalia</taxon>
        <taxon>Eutheria</taxon>
        <taxon>Laurasiatheria</taxon>
        <taxon>Carnivora</taxon>
        <taxon>Caniformia</taxon>
        <taxon>Ursidae</taxon>
        <taxon>Ursus</taxon>
    </lineage>
</organism>
<evidence type="ECO:0000256" key="2">
    <source>
        <dbReference type="ARBA" id="ARBA00003929"/>
    </source>
</evidence>
<keyword evidence="8 11" id="KW-0297">G-protein coupled receptor</keyword>
<evidence type="ECO:0000256" key="11">
    <source>
        <dbReference type="RuleBase" id="RU000688"/>
    </source>
</evidence>
<feature type="transmembrane region" description="Helical" evidence="12">
    <location>
        <begin position="182"/>
        <end position="205"/>
    </location>
</feature>
<dbReference type="Ensembl" id="ENSUMAT00000040471.1">
    <property type="protein sequence ID" value="ENSUMAP00000034205.1"/>
    <property type="gene ID" value="ENSUMAG00000024614.1"/>
</dbReference>
<dbReference type="PROSITE" id="PS50262">
    <property type="entry name" value="G_PROTEIN_RECEP_F1_2"/>
    <property type="match status" value="1"/>
</dbReference>
<name>A0A452VKC6_URSMA</name>
<dbReference type="PRINTS" id="PR00245">
    <property type="entry name" value="OLFACTORYR"/>
</dbReference>
<gene>
    <name evidence="14" type="primary">LOC103680092</name>
</gene>
<dbReference type="AlphaFoldDB" id="A0A452VKC6"/>
<evidence type="ECO:0000256" key="1">
    <source>
        <dbReference type="ARBA" id="ARBA00002936"/>
    </source>
</evidence>
<dbReference type="InterPro" id="IPR000276">
    <property type="entry name" value="GPCR_Rhodpsn"/>
</dbReference>
<proteinExistence type="inferred from homology"/>
<keyword evidence="10 11" id="KW-0807">Transducer</keyword>
<evidence type="ECO:0000256" key="9">
    <source>
        <dbReference type="ARBA" id="ARBA00023136"/>
    </source>
</evidence>
<dbReference type="OMA" id="MCTTTIP"/>
<dbReference type="PRINTS" id="PR00237">
    <property type="entry name" value="GPCRRHODOPSN"/>
</dbReference>
<dbReference type="PANTHER" id="PTHR26450:SF402">
    <property type="entry name" value="OLFACTORY RECEPTOR FAMILY 52 SUBFAMILY N MEMBER 4K"/>
    <property type="match status" value="1"/>
</dbReference>
<keyword evidence="7 12" id="KW-1133">Transmembrane helix</keyword>